<dbReference type="Proteomes" id="UP001642409">
    <property type="component" value="Unassembled WGS sequence"/>
</dbReference>
<evidence type="ECO:0000256" key="1">
    <source>
        <dbReference type="SAM" id="Phobius"/>
    </source>
</evidence>
<dbReference type="EMBL" id="CATOUU010000654">
    <property type="protein sequence ID" value="CAI9938136.1"/>
    <property type="molecule type" value="Genomic_DNA"/>
</dbReference>
<keyword evidence="4" id="KW-1185">Reference proteome</keyword>
<keyword evidence="1" id="KW-0812">Transmembrane</keyword>
<evidence type="ECO:0000313" key="2">
    <source>
        <dbReference type="EMBL" id="CAI9938136.1"/>
    </source>
</evidence>
<proteinExistence type="predicted"/>
<gene>
    <name evidence="3" type="ORF">HINF_LOCUS11271</name>
    <name evidence="2" type="ORF">HINF_LOCUS25781</name>
</gene>
<comment type="caution">
    <text evidence="2">The sequence shown here is derived from an EMBL/GenBank/DDBJ whole genome shotgun (WGS) entry which is preliminary data.</text>
</comment>
<protein>
    <submittedName>
        <fullName evidence="3">Hypothetical_protein</fullName>
    </submittedName>
</protein>
<reference evidence="2" key="1">
    <citation type="submission" date="2023-06" db="EMBL/GenBank/DDBJ databases">
        <authorList>
            <person name="Kurt Z."/>
        </authorList>
    </citation>
    <scope>NUCLEOTIDE SEQUENCE</scope>
</reference>
<keyword evidence="1" id="KW-0472">Membrane</keyword>
<organism evidence="2">
    <name type="scientific">Hexamita inflata</name>
    <dbReference type="NCBI Taxonomy" id="28002"/>
    <lineage>
        <taxon>Eukaryota</taxon>
        <taxon>Metamonada</taxon>
        <taxon>Diplomonadida</taxon>
        <taxon>Hexamitidae</taxon>
        <taxon>Hexamitinae</taxon>
        <taxon>Hexamita</taxon>
    </lineage>
</organism>
<name>A0AA86PH10_9EUKA</name>
<accession>A0AA86PH10</accession>
<reference evidence="3 4" key="2">
    <citation type="submission" date="2024-07" db="EMBL/GenBank/DDBJ databases">
        <authorList>
            <person name="Akdeniz Z."/>
        </authorList>
    </citation>
    <scope>NUCLEOTIDE SEQUENCE [LARGE SCALE GENOMIC DNA]</scope>
</reference>
<sequence>MFITVLAQVQYTTLSKELGLMLTKLSTTNVTDFIICNTIYYQIALNGTLMGKGQKTGFLDYKASLDFSSTNIQDAIQLICFINANGSPKLGYVSKTGEVKIEDAVIKGQLTFINVPTPPGVKQVVTTSDNLNYVLTEQGIFAIGQCKNYLCGSKIDQVFTEYTQISLDQQTHKNIRTIQYYNNNRIQQKFLFIYLNNQDVLALGNNNLGILPSVSYPDYEIIRHIGTGIKNPQIGYNVTRVENSLYYINGTTLTVFNHNSTPHERVVDIGVFDFVIQQYKGYTILVKEASLEGLVETSVQQKYLPYYCAVNPNDIFCIKSLIGELMEADCPVSSNNDYCRILACMNKVNGITCVENQCSDDNITCWSVFCDQGIDASTNPKCFVNYQKYTYIAPLENAKSYVYKNQAFIQLSYPDIPQTQKIGTNAAIGITVAVCVLLTIISIYISLIVYKKKYNSKLSNLSHQCNEVVQQSNLMHSTLVM</sequence>
<dbReference type="AlphaFoldDB" id="A0AA86PH10"/>
<dbReference type="EMBL" id="CAXDID020000025">
    <property type="protein sequence ID" value="CAL5990295.1"/>
    <property type="molecule type" value="Genomic_DNA"/>
</dbReference>
<evidence type="ECO:0000313" key="3">
    <source>
        <dbReference type="EMBL" id="CAL5990295.1"/>
    </source>
</evidence>
<keyword evidence="1" id="KW-1133">Transmembrane helix</keyword>
<evidence type="ECO:0000313" key="4">
    <source>
        <dbReference type="Proteomes" id="UP001642409"/>
    </source>
</evidence>
<feature type="transmembrane region" description="Helical" evidence="1">
    <location>
        <begin position="426"/>
        <end position="450"/>
    </location>
</feature>